<feature type="active site" description="Charge relay system" evidence="5">
    <location>
        <position position="177"/>
    </location>
</feature>
<dbReference type="Pfam" id="PF00082">
    <property type="entry name" value="Peptidase_S8"/>
    <property type="match status" value="1"/>
</dbReference>
<dbReference type="Pfam" id="PF05922">
    <property type="entry name" value="Inhibitor_I9"/>
    <property type="match status" value="1"/>
</dbReference>
<feature type="active site" description="Charge relay system" evidence="5">
    <location>
        <position position="146"/>
    </location>
</feature>
<dbReference type="GO" id="GO:0004252">
    <property type="term" value="F:serine-type endopeptidase activity"/>
    <property type="evidence" value="ECO:0007669"/>
    <property type="project" value="UniProtKB-UniRule"/>
</dbReference>
<dbReference type="InterPro" id="IPR037045">
    <property type="entry name" value="S8pro/Inhibitor_I9_sf"/>
</dbReference>
<evidence type="ECO:0000313" key="11">
    <source>
        <dbReference type="Proteomes" id="UP000242287"/>
    </source>
</evidence>
<dbReference type="InterPro" id="IPR010259">
    <property type="entry name" value="S8pro/Inhibitor_I9"/>
</dbReference>
<feature type="signal peptide" evidence="7">
    <location>
        <begin position="1"/>
        <end position="18"/>
    </location>
</feature>
<feature type="chain" id="PRO_5012428092" description="Peptidase S8/S53 domain-containing protein" evidence="7">
    <location>
        <begin position="19"/>
        <end position="386"/>
    </location>
</feature>
<evidence type="ECO:0000259" key="8">
    <source>
        <dbReference type="Pfam" id="PF00082"/>
    </source>
</evidence>
<evidence type="ECO:0000256" key="7">
    <source>
        <dbReference type="SAM" id="SignalP"/>
    </source>
</evidence>
<evidence type="ECO:0000256" key="5">
    <source>
        <dbReference type="PROSITE-ProRule" id="PRU01240"/>
    </source>
</evidence>
<dbReference type="PROSITE" id="PS51892">
    <property type="entry name" value="SUBTILASE"/>
    <property type="match status" value="1"/>
</dbReference>
<protein>
    <recommendedName>
        <fullName evidence="12">Peptidase S8/S53 domain-containing protein</fullName>
    </recommendedName>
</protein>
<evidence type="ECO:0000313" key="10">
    <source>
        <dbReference type="EMBL" id="PFH47791.1"/>
    </source>
</evidence>
<evidence type="ECO:0000256" key="3">
    <source>
        <dbReference type="ARBA" id="ARBA00022801"/>
    </source>
</evidence>
<organism evidence="10 11">
    <name type="scientific">Amanita thiersii Skay4041</name>
    <dbReference type="NCBI Taxonomy" id="703135"/>
    <lineage>
        <taxon>Eukaryota</taxon>
        <taxon>Fungi</taxon>
        <taxon>Dikarya</taxon>
        <taxon>Basidiomycota</taxon>
        <taxon>Agaricomycotina</taxon>
        <taxon>Agaricomycetes</taxon>
        <taxon>Agaricomycetidae</taxon>
        <taxon>Agaricales</taxon>
        <taxon>Pluteineae</taxon>
        <taxon>Amanitaceae</taxon>
        <taxon>Amanita</taxon>
    </lineage>
</organism>
<dbReference type="PRINTS" id="PR00723">
    <property type="entry name" value="SUBTILISIN"/>
</dbReference>
<keyword evidence="2 5" id="KW-0645">Protease</keyword>
<dbReference type="InterPro" id="IPR022398">
    <property type="entry name" value="Peptidase_S8_His-AS"/>
</dbReference>
<comment type="similarity">
    <text evidence="1 5 6">Belongs to the peptidase S8 family.</text>
</comment>
<dbReference type="InterPro" id="IPR000209">
    <property type="entry name" value="Peptidase_S8/S53_dom"/>
</dbReference>
<evidence type="ECO:0000256" key="1">
    <source>
        <dbReference type="ARBA" id="ARBA00011073"/>
    </source>
</evidence>
<keyword evidence="4 5" id="KW-0720">Serine protease</keyword>
<dbReference type="Gene3D" id="3.40.50.200">
    <property type="entry name" value="Peptidase S8/S53 domain"/>
    <property type="match status" value="1"/>
</dbReference>
<feature type="active site" description="Charge relay system" evidence="5">
    <location>
        <position position="332"/>
    </location>
</feature>
<dbReference type="PROSITE" id="PS00136">
    <property type="entry name" value="SUBTILASE_ASP"/>
    <property type="match status" value="1"/>
</dbReference>
<dbReference type="EMBL" id="KZ302092">
    <property type="protein sequence ID" value="PFH47791.1"/>
    <property type="molecule type" value="Genomic_DNA"/>
</dbReference>
<dbReference type="SUPFAM" id="SSF52743">
    <property type="entry name" value="Subtilisin-like"/>
    <property type="match status" value="1"/>
</dbReference>
<dbReference type="SUPFAM" id="SSF54897">
    <property type="entry name" value="Protease propeptides/inhibitors"/>
    <property type="match status" value="1"/>
</dbReference>
<dbReference type="InterPro" id="IPR036852">
    <property type="entry name" value="Peptidase_S8/S53_dom_sf"/>
</dbReference>
<evidence type="ECO:0000259" key="9">
    <source>
        <dbReference type="Pfam" id="PF05922"/>
    </source>
</evidence>
<keyword evidence="3 5" id="KW-0378">Hydrolase</keyword>
<accession>A0A2A9NHN1</accession>
<reference evidence="10 11" key="1">
    <citation type="submission" date="2014-02" db="EMBL/GenBank/DDBJ databases">
        <title>Transposable element dynamics among asymbiotic and ectomycorrhizal Amanita fungi.</title>
        <authorList>
            <consortium name="DOE Joint Genome Institute"/>
            <person name="Hess J."/>
            <person name="Skrede I."/>
            <person name="Wolfe B."/>
            <person name="LaButti K."/>
            <person name="Ohm R.A."/>
            <person name="Grigoriev I.V."/>
            <person name="Pringle A."/>
        </authorList>
    </citation>
    <scope>NUCLEOTIDE SEQUENCE [LARGE SCALE GENOMIC DNA]</scope>
    <source>
        <strain evidence="10 11">SKay4041</strain>
    </source>
</reference>
<proteinExistence type="inferred from homology"/>
<keyword evidence="7" id="KW-0732">Signal</keyword>
<keyword evidence="11" id="KW-1185">Reference proteome</keyword>
<dbReference type="Gene3D" id="3.30.70.80">
    <property type="entry name" value="Peptidase S8 propeptide/proteinase inhibitor I9"/>
    <property type="match status" value="1"/>
</dbReference>
<dbReference type="InterPro" id="IPR050131">
    <property type="entry name" value="Peptidase_S8_subtilisin-like"/>
</dbReference>
<dbReference type="InterPro" id="IPR023827">
    <property type="entry name" value="Peptidase_S8_Asp-AS"/>
</dbReference>
<dbReference type="InterPro" id="IPR023828">
    <property type="entry name" value="Peptidase_S8_Ser-AS"/>
</dbReference>
<dbReference type="GO" id="GO:0005615">
    <property type="term" value="C:extracellular space"/>
    <property type="evidence" value="ECO:0007669"/>
    <property type="project" value="TreeGrafter"/>
</dbReference>
<dbReference type="FunFam" id="3.40.50.200:FF:000014">
    <property type="entry name" value="Proteinase K"/>
    <property type="match status" value="1"/>
</dbReference>
<name>A0A2A9NHN1_9AGAR</name>
<sequence>MRFSVFALLALFAAPGIAGPTPLRDVLKYSGSTTGKYLVKLKSTASKAALINQIRANATITHDWTLLNGFAGHLDEHSLNILRASDDVERISEDGIMHTMTVQTDATWGLQRISNSAPIPSTDPSALTYDYTYTATGSGVDIYIVDTGIFIQHTQFGGRARWGTAVGSYNQSDGNGHGTHCAGIAAGSQFGVAKQASLIAVKVLSDLGTGSIADIVTGLDWVQSQVQSSGRPSVVSMSLGGGLSLTLNDAVASLTGSGIHVAVAAGNSNVDCDFTSPASEPTAITVGATQIDDYRAGFSNYGRFLDVFAAGNYVISSFIGSTTATKPLSGTSMATPHVAGMIAYIISRDGNSSPADMSSKIAAQALKNALSDVPDGTVNYLAQIGR</sequence>
<evidence type="ECO:0000256" key="6">
    <source>
        <dbReference type="RuleBase" id="RU003355"/>
    </source>
</evidence>
<dbReference type="Proteomes" id="UP000242287">
    <property type="component" value="Unassembled WGS sequence"/>
</dbReference>
<dbReference type="PANTHER" id="PTHR43806">
    <property type="entry name" value="PEPTIDASE S8"/>
    <property type="match status" value="1"/>
</dbReference>
<gene>
    <name evidence="10" type="ORF">AMATHDRAFT_6423</name>
</gene>
<dbReference type="PROSITE" id="PS00137">
    <property type="entry name" value="SUBTILASE_HIS"/>
    <property type="match status" value="1"/>
</dbReference>
<feature type="domain" description="Inhibitor I9" evidence="9">
    <location>
        <begin position="54"/>
        <end position="100"/>
    </location>
</feature>
<feature type="domain" description="Peptidase S8/S53" evidence="8">
    <location>
        <begin position="137"/>
        <end position="365"/>
    </location>
</feature>
<dbReference type="InterPro" id="IPR034193">
    <property type="entry name" value="PCSK9_ProteinaseK-like"/>
</dbReference>
<dbReference type="OrthoDB" id="19448at2759"/>
<dbReference type="InterPro" id="IPR015500">
    <property type="entry name" value="Peptidase_S8_subtilisin-rel"/>
</dbReference>
<dbReference type="CDD" id="cd04077">
    <property type="entry name" value="Peptidases_S8_PCSK9_ProteinaseK_like"/>
    <property type="match status" value="1"/>
</dbReference>
<evidence type="ECO:0008006" key="12">
    <source>
        <dbReference type="Google" id="ProtNLM"/>
    </source>
</evidence>
<dbReference type="AlphaFoldDB" id="A0A2A9NHN1"/>
<dbReference type="STRING" id="703135.A0A2A9NHN1"/>
<evidence type="ECO:0000256" key="2">
    <source>
        <dbReference type="ARBA" id="ARBA00022670"/>
    </source>
</evidence>
<dbReference type="GO" id="GO:0006508">
    <property type="term" value="P:proteolysis"/>
    <property type="evidence" value="ECO:0007669"/>
    <property type="project" value="UniProtKB-KW"/>
</dbReference>
<dbReference type="PROSITE" id="PS00138">
    <property type="entry name" value="SUBTILASE_SER"/>
    <property type="match status" value="1"/>
</dbReference>
<evidence type="ECO:0000256" key="4">
    <source>
        <dbReference type="ARBA" id="ARBA00022825"/>
    </source>
</evidence>
<dbReference type="PANTHER" id="PTHR43806:SF11">
    <property type="entry name" value="CEREVISIN-RELATED"/>
    <property type="match status" value="1"/>
</dbReference>